<keyword evidence="7" id="KW-1185">Reference proteome</keyword>
<dbReference type="Pfam" id="PF25601">
    <property type="entry name" value="AAA_lid_14"/>
    <property type="match status" value="1"/>
</dbReference>
<dbReference type="Pfam" id="PF02954">
    <property type="entry name" value="HTH_8"/>
    <property type="match status" value="1"/>
</dbReference>
<dbReference type="Gene3D" id="3.30.450.20">
    <property type="entry name" value="PAS domain"/>
    <property type="match status" value="1"/>
</dbReference>
<gene>
    <name evidence="6" type="ORF">J2S18_001360</name>
</gene>
<dbReference type="InterPro" id="IPR058031">
    <property type="entry name" value="AAA_lid_NorR"/>
</dbReference>
<dbReference type="Gene3D" id="3.40.50.300">
    <property type="entry name" value="P-loop containing nucleotide triphosphate hydrolases"/>
    <property type="match status" value="1"/>
</dbReference>
<dbReference type="InterPro" id="IPR029016">
    <property type="entry name" value="GAF-like_dom_sf"/>
</dbReference>
<dbReference type="InterPro" id="IPR002197">
    <property type="entry name" value="HTH_Fis"/>
</dbReference>
<dbReference type="SUPFAM" id="SSF52540">
    <property type="entry name" value="P-loop containing nucleoside triphosphate hydrolases"/>
    <property type="match status" value="1"/>
</dbReference>
<dbReference type="PANTHER" id="PTHR32071:SF57">
    <property type="entry name" value="C4-DICARBOXYLATE TRANSPORT TRANSCRIPTIONAL REGULATORY PROTEIN DCTD"/>
    <property type="match status" value="1"/>
</dbReference>
<dbReference type="PROSITE" id="PS50045">
    <property type="entry name" value="SIGMA54_INTERACT_4"/>
    <property type="match status" value="1"/>
</dbReference>
<dbReference type="SUPFAM" id="SSF46689">
    <property type="entry name" value="Homeodomain-like"/>
    <property type="match status" value="1"/>
</dbReference>
<evidence type="ECO:0000256" key="2">
    <source>
        <dbReference type="ARBA" id="ARBA00022840"/>
    </source>
</evidence>
<dbReference type="Pfam" id="PF00158">
    <property type="entry name" value="Sigma54_activat"/>
    <property type="match status" value="1"/>
</dbReference>
<dbReference type="Gene3D" id="1.10.10.60">
    <property type="entry name" value="Homeodomain-like"/>
    <property type="match status" value="1"/>
</dbReference>
<evidence type="ECO:0000313" key="6">
    <source>
        <dbReference type="EMBL" id="MDQ0149430.1"/>
    </source>
</evidence>
<keyword evidence="1" id="KW-0547">Nucleotide-binding</keyword>
<comment type="caution">
    <text evidence="6">The sequence shown here is derived from an EMBL/GenBank/DDBJ whole genome shotgun (WGS) entry which is preliminary data.</text>
</comment>
<dbReference type="Gene3D" id="1.10.8.60">
    <property type="match status" value="1"/>
</dbReference>
<dbReference type="PANTHER" id="PTHR32071">
    <property type="entry name" value="TRANSCRIPTIONAL REGULATORY PROTEIN"/>
    <property type="match status" value="1"/>
</dbReference>
<proteinExistence type="predicted"/>
<protein>
    <submittedName>
        <fullName evidence="6">Transcriptional regulator with PAS, ATPase and Fis domain</fullName>
    </submittedName>
</protein>
<dbReference type="InterPro" id="IPR025662">
    <property type="entry name" value="Sigma_54_int_dom_ATP-bd_1"/>
</dbReference>
<evidence type="ECO:0000259" key="5">
    <source>
        <dbReference type="PROSITE" id="PS50045"/>
    </source>
</evidence>
<name>A0ABT9UT07_9FIRM</name>
<organism evidence="6 7">
    <name type="scientific">Eubacterium multiforme</name>
    <dbReference type="NCBI Taxonomy" id="83339"/>
    <lineage>
        <taxon>Bacteria</taxon>
        <taxon>Bacillati</taxon>
        <taxon>Bacillota</taxon>
        <taxon>Clostridia</taxon>
        <taxon>Eubacteriales</taxon>
        <taxon>Eubacteriaceae</taxon>
        <taxon>Eubacterium</taxon>
    </lineage>
</organism>
<dbReference type="SMART" id="SM00382">
    <property type="entry name" value="AAA"/>
    <property type="match status" value="1"/>
</dbReference>
<dbReference type="InterPro" id="IPR009057">
    <property type="entry name" value="Homeodomain-like_sf"/>
</dbReference>
<feature type="domain" description="Sigma-54 factor interaction" evidence="5">
    <location>
        <begin position="273"/>
        <end position="503"/>
    </location>
</feature>
<dbReference type="Proteomes" id="UP001228504">
    <property type="component" value="Unassembled WGS sequence"/>
</dbReference>
<evidence type="ECO:0000256" key="1">
    <source>
        <dbReference type="ARBA" id="ARBA00022741"/>
    </source>
</evidence>
<reference evidence="6 7" key="1">
    <citation type="submission" date="2023-07" db="EMBL/GenBank/DDBJ databases">
        <title>Genomic Encyclopedia of Type Strains, Phase IV (KMG-IV): sequencing the most valuable type-strain genomes for metagenomic binning, comparative biology and taxonomic classification.</title>
        <authorList>
            <person name="Goeker M."/>
        </authorList>
    </citation>
    <scope>NUCLEOTIDE SEQUENCE [LARGE SCALE GENOMIC DNA]</scope>
    <source>
        <strain evidence="6 7">DSM 20694</strain>
    </source>
</reference>
<evidence type="ECO:0000256" key="4">
    <source>
        <dbReference type="ARBA" id="ARBA00023163"/>
    </source>
</evidence>
<evidence type="ECO:0000256" key="3">
    <source>
        <dbReference type="ARBA" id="ARBA00023015"/>
    </source>
</evidence>
<accession>A0ABT9UT07</accession>
<dbReference type="PROSITE" id="PS00675">
    <property type="entry name" value="SIGMA54_INTERACT_1"/>
    <property type="match status" value="1"/>
</dbReference>
<dbReference type="EMBL" id="JAUSUF010000003">
    <property type="protein sequence ID" value="MDQ0149430.1"/>
    <property type="molecule type" value="Genomic_DNA"/>
</dbReference>
<sequence length="585" mass="66384">MLQINLKDISDVVNKYAILLSSILKLDVEIVDYNMQRIAGTGIYKNGIGENIESAGYVYKECINTGQAKIIENPGKDSICMECKFNGNCKEHMEICVPIIYEDITFGVIGLVCSTENQKKHLLNNFKTMMSFLEQIAEFISIKLMEQNEVLKNKNSLKFLRQIINSIDDGIITIDNINSIKIINNVALKILKLKPEIVGEHIHIEKLDDYFPNRDIFEISIKENKYKVVGKLVYNFFNKNECEKILIFNGLKRLKDDAVILTHGNNKINCNEIVGNSTAMKQLKKKIKKISYSRSTVLITGESGTGKELVARAIHSEGNRKNKPFIAINCGAIPESLLESELFGYVKGAFSGASSSGRVGKFELANTGVIFLDEIGDMPLYLQVKLLRVLQERTVVRIGSNKLINLDIRIIAATNKDLKKLVAEGKFREDLYYRLNVIPIEVPPLRERGGDIEIVTYELIKKYNKIFNKYVHTVQDEVLERLNTYKWSGNVRELENAVELMVNLCGEDGIITMDMLPKSILDYKKNNGNDSNKEEVNEIKNLREIEKEYINKALDIYGRDTIGKKMAAEKLGIGIATLYRKIENK</sequence>
<keyword evidence="2" id="KW-0067">ATP-binding</keyword>
<dbReference type="RefSeq" id="WP_307484875.1">
    <property type="nucleotide sequence ID" value="NZ_JAUSUF010000003.1"/>
</dbReference>
<evidence type="ECO:0000313" key="7">
    <source>
        <dbReference type="Proteomes" id="UP001228504"/>
    </source>
</evidence>
<dbReference type="InterPro" id="IPR003593">
    <property type="entry name" value="AAA+_ATPase"/>
</dbReference>
<dbReference type="InterPro" id="IPR002078">
    <property type="entry name" value="Sigma_54_int"/>
</dbReference>
<keyword evidence="3" id="KW-0805">Transcription regulation</keyword>
<dbReference type="InterPro" id="IPR027417">
    <property type="entry name" value="P-loop_NTPase"/>
</dbReference>
<dbReference type="CDD" id="cd00009">
    <property type="entry name" value="AAA"/>
    <property type="match status" value="1"/>
</dbReference>
<dbReference type="Gene3D" id="3.30.450.40">
    <property type="match status" value="1"/>
</dbReference>
<keyword evidence="4" id="KW-0804">Transcription</keyword>